<keyword evidence="3" id="KW-1185">Reference proteome</keyword>
<comment type="caution">
    <text evidence="2">The sequence shown here is derived from an EMBL/GenBank/DDBJ whole genome shotgun (WGS) entry which is preliminary data.</text>
</comment>
<accession>A0ABS4UTP2</accession>
<evidence type="ECO:0000313" key="2">
    <source>
        <dbReference type="EMBL" id="MBP2355009.1"/>
    </source>
</evidence>
<reference evidence="2 3" key="1">
    <citation type="submission" date="2021-03" db="EMBL/GenBank/DDBJ databases">
        <title>Sequencing the genomes of 1000 actinobacteria strains.</title>
        <authorList>
            <person name="Klenk H.-P."/>
        </authorList>
    </citation>
    <scope>NUCLEOTIDE SEQUENCE [LARGE SCALE GENOMIC DNA]</scope>
    <source>
        <strain evidence="2 3">DSM 18824</strain>
    </source>
</reference>
<evidence type="ECO:0000313" key="3">
    <source>
        <dbReference type="Proteomes" id="UP000755585"/>
    </source>
</evidence>
<proteinExistence type="predicted"/>
<protein>
    <recommendedName>
        <fullName evidence="4">FAD dependent oxidoreductase</fullName>
    </recommendedName>
</protein>
<sequence length="555" mass="60108">MVPGSDRSLEAASAHSPSSAEESEWPEILVVGGGLGGIAAALAAAELGARVLLTEESAWLGGQLTSQGVPPDENGLIETIGGTGTYRRLRRGIRAYYRDHQKLTQAAARSSFLNPGNAHVSRIAHEPRAALAAIDELCAPLLASGRMRIRRGWTPVSASSEADAVRSVTFSTADGDLITVEPSYVLDATEDGGLLDLVGCEHVLGSEAQTDTGEPRALTGAADPLDQQAITWCLAVEHRPGERHEIGKPADYDMWRAYRPDFWPGPLLSFTGCNPHTPREAITWPLFAEPGGWSLWTYRRIRDGSLHDPATSDISILNWPQNDYFVDPVVGVTPEQREARLAAARNLSLSLLYWLQTEAPRSDGGTGYPELAPAANVFGTADGLALRPYLREGRRIQAVTTVVEQDIAFDSRPDGPLQFADSVGVGHYRIDLHPSTGGRNYIDFAAHPFQVPLGALIPIRLRNLLPAAKNIGSTHITNGCYRLHPVEWTIGEAAGALAAFCLRHNVQPGQVQATAALTEQLQSILTDKFDTTLRWPTDYTEGYIAGEVAKRRERS</sequence>
<evidence type="ECO:0008006" key="4">
    <source>
        <dbReference type="Google" id="ProtNLM"/>
    </source>
</evidence>
<dbReference type="InterPro" id="IPR005288">
    <property type="entry name" value="NadB"/>
</dbReference>
<evidence type="ECO:0000256" key="1">
    <source>
        <dbReference type="SAM" id="MobiDB-lite"/>
    </source>
</evidence>
<dbReference type="SUPFAM" id="SSF51905">
    <property type="entry name" value="FAD/NAD(P)-binding domain"/>
    <property type="match status" value="1"/>
</dbReference>
<dbReference type="RefSeq" id="WP_209697735.1">
    <property type="nucleotide sequence ID" value="NZ_BAAAVU010000015.1"/>
</dbReference>
<dbReference type="Gene3D" id="3.50.50.60">
    <property type="entry name" value="FAD/NAD(P)-binding domain"/>
    <property type="match status" value="1"/>
</dbReference>
<dbReference type="InterPro" id="IPR036188">
    <property type="entry name" value="FAD/NAD-bd_sf"/>
</dbReference>
<feature type="compositionally biased region" description="Low complexity" evidence="1">
    <location>
        <begin position="10"/>
        <end position="20"/>
    </location>
</feature>
<feature type="region of interest" description="Disordered" evidence="1">
    <location>
        <begin position="1"/>
        <end position="23"/>
    </location>
</feature>
<dbReference type="PANTHER" id="PTHR42716">
    <property type="entry name" value="L-ASPARTATE OXIDASE"/>
    <property type="match status" value="1"/>
</dbReference>
<name>A0ABS4UTP2_9ACTN</name>
<gene>
    <name evidence="2" type="ORF">JOF29_006119</name>
</gene>
<dbReference type="EMBL" id="JAGINT010000002">
    <property type="protein sequence ID" value="MBP2355009.1"/>
    <property type="molecule type" value="Genomic_DNA"/>
</dbReference>
<dbReference type="Pfam" id="PF12831">
    <property type="entry name" value="FAD_oxidored"/>
    <property type="match status" value="1"/>
</dbReference>
<dbReference type="Proteomes" id="UP000755585">
    <property type="component" value="Unassembled WGS sequence"/>
</dbReference>
<organism evidence="2 3">
    <name type="scientific">Kribbella aluminosa</name>
    <dbReference type="NCBI Taxonomy" id="416017"/>
    <lineage>
        <taxon>Bacteria</taxon>
        <taxon>Bacillati</taxon>
        <taxon>Actinomycetota</taxon>
        <taxon>Actinomycetes</taxon>
        <taxon>Propionibacteriales</taxon>
        <taxon>Kribbellaceae</taxon>
        <taxon>Kribbella</taxon>
    </lineage>
</organism>
<dbReference type="PANTHER" id="PTHR42716:SF1">
    <property type="entry name" value="SLL0471 PROTEIN"/>
    <property type="match status" value="1"/>
</dbReference>